<proteinExistence type="inferred from homology"/>
<feature type="transmembrane region" description="Helical" evidence="4">
    <location>
        <begin position="12"/>
        <end position="38"/>
    </location>
</feature>
<dbReference type="Proteomes" id="UP001317705">
    <property type="component" value="Chromosome"/>
</dbReference>
<evidence type="ECO:0000313" key="7">
    <source>
        <dbReference type="EMBL" id="BDV44613.1"/>
    </source>
</evidence>
<dbReference type="SUPFAM" id="SSF58104">
    <property type="entry name" value="Methyl-accepting chemotaxis protein (MCP) signaling domain"/>
    <property type="match status" value="1"/>
</dbReference>
<protein>
    <submittedName>
        <fullName evidence="7">Methyl-accepting chemotaxis protein</fullName>
    </submittedName>
</protein>
<dbReference type="PANTHER" id="PTHR32089:SF112">
    <property type="entry name" value="LYSOZYME-LIKE PROTEIN-RELATED"/>
    <property type="match status" value="1"/>
</dbReference>
<evidence type="ECO:0000259" key="5">
    <source>
        <dbReference type="PROSITE" id="PS50111"/>
    </source>
</evidence>
<dbReference type="Pfam" id="PF00672">
    <property type="entry name" value="HAMP"/>
    <property type="match status" value="1"/>
</dbReference>
<dbReference type="SMART" id="SM00304">
    <property type="entry name" value="HAMP"/>
    <property type="match status" value="1"/>
</dbReference>
<dbReference type="SMART" id="SM00283">
    <property type="entry name" value="MA"/>
    <property type="match status" value="1"/>
</dbReference>
<dbReference type="PANTHER" id="PTHR32089">
    <property type="entry name" value="METHYL-ACCEPTING CHEMOTAXIS PROTEIN MCPB"/>
    <property type="match status" value="1"/>
</dbReference>
<dbReference type="PROSITE" id="PS50885">
    <property type="entry name" value="HAMP"/>
    <property type="match status" value="1"/>
</dbReference>
<evidence type="ECO:0000313" key="8">
    <source>
        <dbReference type="Proteomes" id="UP001317705"/>
    </source>
</evidence>
<sequence length="549" mass="58271">MARHGISRFSILQQIVCLALVSVVGIILLAITAFSVIGTVRVNGPLYREIVQGKDVVADILPPPEYIIEPYLVVLRALNEPDRAKQEQLFAAFKKLQADCVERHAFWDKELTDRESRQLLLDDAYRPATAFFATALNEFFPALLRGDQAAAAAVVKNTLNGQYEEHRRQIDKLVALTVARGNRTEQQADGVLRHSELLMVTVCIALLAGCLVLGGLIIRSISGTFAQCTAITDRIAAGDLSVEVPVAGRGSVRTMLGSLRAMVENFREVVAQVTGASGQLVGAAEQLSTTSQRIADTAGQVATESTGVATAGEQMASTSQEISRNCHEAAENSQASSTIATSGVDVAKDVIAVMGQIAERVRTLAGTIELLGRRSDQIGEIIGTIEDIADQTNLLALNAAIEAARAGEQGRGFAVVADEVRALAERTTTATREIAGMIKAIQAETRGAVAAMEEGVREVESGSAEAGRAEDALRGILDQVGSVSSQIGQIATAAEEQTATTGQISDNIQQITLLVQETARGSHDCADAAHQLTTLAQGLETAIHRFRVA</sequence>
<dbReference type="InterPro" id="IPR003660">
    <property type="entry name" value="HAMP_dom"/>
</dbReference>
<feature type="transmembrane region" description="Helical" evidence="4">
    <location>
        <begin position="197"/>
        <end position="218"/>
    </location>
</feature>
<dbReference type="Gene3D" id="1.10.287.950">
    <property type="entry name" value="Methyl-accepting chemotaxis protein"/>
    <property type="match status" value="1"/>
</dbReference>
<feature type="domain" description="HAMP" evidence="6">
    <location>
        <begin position="219"/>
        <end position="271"/>
    </location>
</feature>
<evidence type="ECO:0000259" key="6">
    <source>
        <dbReference type="PROSITE" id="PS50885"/>
    </source>
</evidence>
<keyword evidence="4" id="KW-0812">Transmembrane</keyword>
<dbReference type="Pfam" id="PF00015">
    <property type="entry name" value="MCPsignal"/>
    <property type="match status" value="1"/>
</dbReference>
<feature type="domain" description="Methyl-accepting transducer" evidence="5">
    <location>
        <begin position="276"/>
        <end position="512"/>
    </location>
</feature>
<organism evidence="7 8">
    <name type="scientific">Geotalea uraniireducens</name>
    <dbReference type="NCBI Taxonomy" id="351604"/>
    <lineage>
        <taxon>Bacteria</taxon>
        <taxon>Pseudomonadati</taxon>
        <taxon>Thermodesulfobacteriota</taxon>
        <taxon>Desulfuromonadia</taxon>
        <taxon>Geobacterales</taxon>
        <taxon>Geobacteraceae</taxon>
        <taxon>Geotalea</taxon>
    </lineage>
</organism>
<name>A0ABN6VW54_9BACT</name>
<dbReference type="RefSeq" id="WP_282000708.1">
    <property type="nucleotide sequence ID" value="NZ_AP027151.1"/>
</dbReference>
<evidence type="ECO:0000256" key="3">
    <source>
        <dbReference type="PROSITE-ProRule" id="PRU00284"/>
    </source>
</evidence>
<dbReference type="EMBL" id="AP027151">
    <property type="protein sequence ID" value="BDV44613.1"/>
    <property type="molecule type" value="Genomic_DNA"/>
</dbReference>
<keyword evidence="4" id="KW-0472">Membrane</keyword>
<dbReference type="PRINTS" id="PR00260">
    <property type="entry name" value="CHEMTRNSDUCR"/>
</dbReference>
<dbReference type="PROSITE" id="PS50111">
    <property type="entry name" value="CHEMOTAXIS_TRANSDUC_2"/>
    <property type="match status" value="1"/>
</dbReference>
<keyword evidence="8" id="KW-1185">Reference proteome</keyword>
<evidence type="ECO:0000256" key="1">
    <source>
        <dbReference type="ARBA" id="ARBA00023224"/>
    </source>
</evidence>
<keyword evidence="4" id="KW-1133">Transmembrane helix</keyword>
<dbReference type="CDD" id="cd11386">
    <property type="entry name" value="MCP_signal"/>
    <property type="match status" value="1"/>
</dbReference>
<dbReference type="InterPro" id="IPR004089">
    <property type="entry name" value="MCPsignal_dom"/>
</dbReference>
<keyword evidence="1 3" id="KW-0807">Transducer</keyword>
<gene>
    <name evidence="7" type="primary">mcp40H-4_3</name>
    <name evidence="7" type="ORF">GURASL_35360</name>
</gene>
<reference evidence="7 8" key="1">
    <citation type="submission" date="2022-12" db="EMBL/GenBank/DDBJ databases">
        <title>Polyphasic characterization of Geotalea uranireducens NIT-SL11 newly isolated from a complex of sewage sludge and microbially reduced graphene oxide.</title>
        <authorList>
            <person name="Xie L."/>
            <person name="Yoshida N."/>
            <person name="Meng L."/>
        </authorList>
    </citation>
    <scope>NUCLEOTIDE SEQUENCE [LARGE SCALE GENOMIC DNA]</scope>
    <source>
        <strain evidence="7 8">NIT-SL11</strain>
    </source>
</reference>
<accession>A0ABN6VW54</accession>
<evidence type="ECO:0000256" key="2">
    <source>
        <dbReference type="ARBA" id="ARBA00029447"/>
    </source>
</evidence>
<evidence type="ECO:0000256" key="4">
    <source>
        <dbReference type="SAM" id="Phobius"/>
    </source>
</evidence>
<dbReference type="CDD" id="cd06225">
    <property type="entry name" value="HAMP"/>
    <property type="match status" value="1"/>
</dbReference>
<dbReference type="InterPro" id="IPR004090">
    <property type="entry name" value="Chemotax_Me-accpt_rcpt"/>
</dbReference>
<comment type="similarity">
    <text evidence="2">Belongs to the methyl-accepting chemotaxis (MCP) protein family.</text>
</comment>